<name>A0ABD0T1L7_LOXSC</name>
<dbReference type="Gene3D" id="2.20.25.240">
    <property type="match status" value="1"/>
</dbReference>
<dbReference type="AlphaFoldDB" id="A0ABD0T1L7"/>
<sequence>MLFQKYLIQLFSNQTPETKSLPYKFIPSTKGKQLLMMNEYTYSQNAQTLNYYCSKKDSGCKARIKLNKDGRIKEAICKHFHAPPKYVINVCIINIWTGYVDIILHFTS</sequence>
<protein>
    <recommendedName>
        <fullName evidence="4">FLYWCH-type domain-containing protein</fullName>
    </recommendedName>
</protein>
<evidence type="ECO:0000256" key="2">
    <source>
        <dbReference type="ARBA" id="ARBA00022771"/>
    </source>
</evidence>
<accession>A0ABD0T1L7</accession>
<dbReference type="Pfam" id="PF04500">
    <property type="entry name" value="FLYWCH"/>
    <property type="match status" value="1"/>
</dbReference>
<dbReference type="Proteomes" id="UP001549921">
    <property type="component" value="Unassembled WGS sequence"/>
</dbReference>
<evidence type="ECO:0000313" key="6">
    <source>
        <dbReference type="Proteomes" id="UP001549921"/>
    </source>
</evidence>
<reference evidence="5 6" key="1">
    <citation type="submission" date="2024-06" db="EMBL/GenBank/DDBJ databases">
        <title>A chromosome-level genome assembly of beet webworm, Loxostege sticticalis.</title>
        <authorList>
            <person name="Zhang Y."/>
        </authorList>
    </citation>
    <scope>NUCLEOTIDE SEQUENCE [LARGE SCALE GENOMIC DNA]</scope>
    <source>
        <strain evidence="5">AQ028</strain>
        <tissue evidence="5">Male pupae</tissue>
    </source>
</reference>
<comment type="caution">
    <text evidence="5">The sequence shown here is derived from an EMBL/GenBank/DDBJ whole genome shotgun (WGS) entry which is preliminary data.</text>
</comment>
<dbReference type="EMBL" id="JBEDNZ010000011">
    <property type="protein sequence ID" value="KAL0831870.1"/>
    <property type="molecule type" value="Genomic_DNA"/>
</dbReference>
<evidence type="ECO:0000259" key="4">
    <source>
        <dbReference type="Pfam" id="PF04500"/>
    </source>
</evidence>
<proteinExistence type="predicted"/>
<gene>
    <name evidence="5" type="ORF">ABMA28_001400</name>
</gene>
<feature type="domain" description="FLYWCH-type" evidence="4">
    <location>
        <begin position="25"/>
        <end position="81"/>
    </location>
</feature>
<keyword evidence="1" id="KW-0479">Metal-binding</keyword>
<evidence type="ECO:0000256" key="1">
    <source>
        <dbReference type="ARBA" id="ARBA00022723"/>
    </source>
</evidence>
<dbReference type="GO" id="GO:0008270">
    <property type="term" value="F:zinc ion binding"/>
    <property type="evidence" value="ECO:0007669"/>
    <property type="project" value="UniProtKB-KW"/>
</dbReference>
<evidence type="ECO:0000256" key="3">
    <source>
        <dbReference type="ARBA" id="ARBA00022833"/>
    </source>
</evidence>
<evidence type="ECO:0000313" key="5">
    <source>
        <dbReference type="EMBL" id="KAL0831870.1"/>
    </source>
</evidence>
<keyword evidence="3" id="KW-0862">Zinc</keyword>
<organism evidence="5 6">
    <name type="scientific">Loxostege sticticalis</name>
    <name type="common">Beet webworm moth</name>
    <dbReference type="NCBI Taxonomy" id="481309"/>
    <lineage>
        <taxon>Eukaryota</taxon>
        <taxon>Metazoa</taxon>
        <taxon>Ecdysozoa</taxon>
        <taxon>Arthropoda</taxon>
        <taxon>Hexapoda</taxon>
        <taxon>Insecta</taxon>
        <taxon>Pterygota</taxon>
        <taxon>Neoptera</taxon>
        <taxon>Endopterygota</taxon>
        <taxon>Lepidoptera</taxon>
        <taxon>Glossata</taxon>
        <taxon>Ditrysia</taxon>
        <taxon>Pyraloidea</taxon>
        <taxon>Crambidae</taxon>
        <taxon>Pyraustinae</taxon>
        <taxon>Loxostege</taxon>
    </lineage>
</organism>
<dbReference type="InterPro" id="IPR007588">
    <property type="entry name" value="Znf_FLYWCH"/>
</dbReference>
<keyword evidence="2" id="KW-0863">Zinc-finger</keyword>